<protein>
    <recommendedName>
        <fullName evidence="3">Recombinase RecT</fullName>
    </recommendedName>
</protein>
<feature type="region of interest" description="Disordered" evidence="1">
    <location>
        <begin position="110"/>
        <end position="129"/>
    </location>
</feature>
<proteinExistence type="predicted"/>
<organism evidence="2">
    <name type="scientific">gut metagenome</name>
    <dbReference type="NCBI Taxonomy" id="749906"/>
    <lineage>
        <taxon>unclassified sequences</taxon>
        <taxon>metagenomes</taxon>
        <taxon>organismal metagenomes</taxon>
    </lineage>
</organism>
<dbReference type="AlphaFoldDB" id="J9GKF9"/>
<sequence>LALRGTAVTIQMAIDEGWYTKNGSKWRTMPEQMLRYRAASFWCSTYAPELSMGMRTVEENIEEAEAVDVSQQVQQEIQNLANAQTISFNDSAPTAEPIVDLATGEILPEAKAEEVTAQQAPLPEEEPGY</sequence>
<evidence type="ECO:0008006" key="3">
    <source>
        <dbReference type="Google" id="ProtNLM"/>
    </source>
</evidence>
<evidence type="ECO:0000256" key="1">
    <source>
        <dbReference type="SAM" id="MobiDB-lite"/>
    </source>
</evidence>
<dbReference type="EMBL" id="AMCI01003507">
    <property type="protein sequence ID" value="EJX00150.1"/>
    <property type="molecule type" value="Genomic_DNA"/>
</dbReference>
<evidence type="ECO:0000313" key="2">
    <source>
        <dbReference type="EMBL" id="EJX00150.1"/>
    </source>
</evidence>
<accession>J9GKF9</accession>
<comment type="caution">
    <text evidence="2">The sequence shown here is derived from an EMBL/GenBank/DDBJ whole genome shotgun (WGS) entry which is preliminary data.</text>
</comment>
<name>J9GKF9_9ZZZZ</name>
<gene>
    <name evidence="2" type="ORF">EVA_11744</name>
</gene>
<reference evidence="2" key="1">
    <citation type="journal article" date="2012" name="PLoS ONE">
        <title>Gene sets for utilization of primary and secondary nutrition supplies in the distal gut of endangered iberian lynx.</title>
        <authorList>
            <person name="Alcaide M."/>
            <person name="Messina E."/>
            <person name="Richter M."/>
            <person name="Bargiela R."/>
            <person name="Peplies J."/>
            <person name="Huws S.A."/>
            <person name="Newbold C.J."/>
            <person name="Golyshin P.N."/>
            <person name="Simon M.A."/>
            <person name="Lopez G."/>
            <person name="Yakimov M.M."/>
            <person name="Ferrer M."/>
        </authorList>
    </citation>
    <scope>NUCLEOTIDE SEQUENCE</scope>
</reference>
<feature type="non-terminal residue" evidence="2">
    <location>
        <position position="1"/>
    </location>
</feature>